<dbReference type="InterPro" id="IPR011701">
    <property type="entry name" value="MFS"/>
</dbReference>
<gene>
    <name evidence="2" type="ORF">SDC9_86937</name>
</gene>
<dbReference type="Pfam" id="PF07690">
    <property type="entry name" value="MFS_1"/>
    <property type="match status" value="1"/>
</dbReference>
<reference evidence="2" key="1">
    <citation type="submission" date="2019-08" db="EMBL/GenBank/DDBJ databases">
        <authorList>
            <person name="Kucharzyk K."/>
            <person name="Murdoch R.W."/>
            <person name="Higgins S."/>
            <person name="Loffler F."/>
        </authorList>
    </citation>
    <scope>NUCLEOTIDE SEQUENCE</scope>
</reference>
<feature type="transmembrane region" description="Helical" evidence="1">
    <location>
        <begin position="260"/>
        <end position="280"/>
    </location>
</feature>
<protein>
    <recommendedName>
        <fullName evidence="3">Major facilitator superfamily (MFS) profile domain-containing protein</fullName>
    </recommendedName>
</protein>
<dbReference type="PANTHER" id="PTHR23526:SF1">
    <property type="entry name" value="MAJOR FACILITATOR SUPERFAMILY MFS_1"/>
    <property type="match status" value="1"/>
</dbReference>
<sequence>MRITNYRAFMIHALFLSLTMSFIDVNTVAPAMLTESGATTFHLGLLTAIMVGFASFMQLLFATFIMGLRHKKPALLGGIYLRVAALASLGIFLRNLGEPAAWKIWLILLLITVFSFSGAWANIAYTDILGGTIEKSLRKKLLTQKQLISSIGLIISSVVVKLVLSSLSYPDSYSLLFLMASLLLLFATSGFWMLREGEPPARTTPSLTKRLGMFAQAIKDDRNIRLYLLLVNTSGVILSTLPFLVVLANQHHGMDGKRTGTFLLFQLSGSLLATIFTNLFSKGQRYRPLLYFFIVLGAFTPLAALLLIAVPSFYPFAFLLGGASAALLHILMVGILLEISTNENRPIYTGIGGAGALMNILYPLLAGLLLPYLGFPLVFILSSCYMLIGLYAAKRLDCGTFA</sequence>
<feature type="transmembrane region" description="Helical" evidence="1">
    <location>
        <begin position="104"/>
        <end position="126"/>
    </location>
</feature>
<keyword evidence="1" id="KW-1133">Transmembrane helix</keyword>
<feature type="transmembrane region" description="Helical" evidence="1">
    <location>
        <begin position="173"/>
        <end position="194"/>
    </location>
</feature>
<dbReference type="InterPro" id="IPR036259">
    <property type="entry name" value="MFS_trans_sf"/>
</dbReference>
<dbReference type="GO" id="GO:0022857">
    <property type="term" value="F:transmembrane transporter activity"/>
    <property type="evidence" value="ECO:0007669"/>
    <property type="project" value="InterPro"/>
</dbReference>
<dbReference type="Gene3D" id="1.20.1250.20">
    <property type="entry name" value="MFS general substrate transporter like domains"/>
    <property type="match status" value="2"/>
</dbReference>
<organism evidence="2">
    <name type="scientific">bioreactor metagenome</name>
    <dbReference type="NCBI Taxonomy" id="1076179"/>
    <lineage>
        <taxon>unclassified sequences</taxon>
        <taxon>metagenomes</taxon>
        <taxon>ecological metagenomes</taxon>
    </lineage>
</organism>
<proteinExistence type="predicted"/>
<dbReference type="AlphaFoldDB" id="A0A644ZHU7"/>
<keyword evidence="1" id="KW-0812">Transmembrane</keyword>
<feature type="transmembrane region" description="Helical" evidence="1">
    <location>
        <begin position="346"/>
        <end position="366"/>
    </location>
</feature>
<feature type="transmembrane region" description="Helical" evidence="1">
    <location>
        <begin position="40"/>
        <end position="62"/>
    </location>
</feature>
<feature type="transmembrane region" description="Helical" evidence="1">
    <location>
        <begin position="289"/>
        <end position="310"/>
    </location>
</feature>
<dbReference type="InterPro" id="IPR052528">
    <property type="entry name" value="Sugar_transport-like"/>
</dbReference>
<feature type="transmembrane region" description="Helical" evidence="1">
    <location>
        <begin position="147"/>
        <end position="167"/>
    </location>
</feature>
<feature type="transmembrane region" description="Helical" evidence="1">
    <location>
        <begin position="372"/>
        <end position="393"/>
    </location>
</feature>
<keyword evidence="1" id="KW-0472">Membrane</keyword>
<evidence type="ECO:0000313" key="2">
    <source>
        <dbReference type="EMBL" id="MPM40297.1"/>
    </source>
</evidence>
<dbReference type="PANTHER" id="PTHR23526">
    <property type="entry name" value="INTEGRAL MEMBRANE TRANSPORT PROTEIN-RELATED"/>
    <property type="match status" value="1"/>
</dbReference>
<evidence type="ECO:0008006" key="3">
    <source>
        <dbReference type="Google" id="ProtNLM"/>
    </source>
</evidence>
<dbReference type="SUPFAM" id="SSF103473">
    <property type="entry name" value="MFS general substrate transporter"/>
    <property type="match status" value="1"/>
</dbReference>
<feature type="transmembrane region" description="Helical" evidence="1">
    <location>
        <begin position="74"/>
        <end position="92"/>
    </location>
</feature>
<dbReference type="EMBL" id="VSSQ01008949">
    <property type="protein sequence ID" value="MPM40297.1"/>
    <property type="molecule type" value="Genomic_DNA"/>
</dbReference>
<name>A0A644ZHU7_9ZZZZ</name>
<feature type="transmembrane region" description="Helical" evidence="1">
    <location>
        <begin position="226"/>
        <end position="248"/>
    </location>
</feature>
<feature type="transmembrane region" description="Helical" evidence="1">
    <location>
        <begin position="316"/>
        <end position="339"/>
    </location>
</feature>
<accession>A0A644ZHU7</accession>
<comment type="caution">
    <text evidence="2">The sequence shown here is derived from an EMBL/GenBank/DDBJ whole genome shotgun (WGS) entry which is preliminary data.</text>
</comment>
<evidence type="ECO:0000256" key="1">
    <source>
        <dbReference type="SAM" id="Phobius"/>
    </source>
</evidence>